<dbReference type="Pfam" id="PF25273">
    <property type="entry name" value="DUF7869"/>
    <property type="match status" value="1"/>
</dbReference>
<evidence type="ECO:0000259" key="1">
    <source>
        <dbReference type="Pfam" id="PF25273"/>
    </source>
</evidence>
<reference evidence="2 3" key="1">
    <citation type="submission" date="2024-02" db="EMBL/GenBank/DDBJ databases">
        <authorList>
            <person name="Chen Y."/>
            <person name="Shah S."/>
            <person name="Dougan E. K."/>
            <person name="Thang M."/>
            <person name="Chan C."/>
        </authorList>
    </citation>
    <scope>NUCLEOTIDE SEQUENCE [LARGE SCALE GENOMIC DNA]</scope>
</reference>
<dbReference type="PANTHER" id="PTHR33153">
    <property type="entry name" value="MYND-TYPE DOMAIN-CONTAINING PROTEIN"/>
    <property type="match status" value="1"/>
</dbReference>
<gene>
    <name evidence="2" type="ORF">CCMP2556_LOCUS7135</name>
</gene>
<dbReference type="Proteomes" id="UP001642484">
    <property type="component" value="Unassembled WGS sequence"/>
</dbReference>
<feature type="domain" description="DUF7869" evidence="1">
    <location>
        <begin position="454"/>
        <end position="609"/>
    </location>
</feature>
<name>A0ABP0IKF4_9DINO</name>
<evidence type="ECO:0000313" key="3">
    <source>
        <dbReference type="Proteomes" id="UP001642484"/>
    </source>
</evidence>
<evidence type="ECO:0000313" key="2">
    <source>
        <dbReference type="EMBL" id="CAK9003075.1"/>
    </source>
</evidence>
<dbReference type="EMBL" id="CAXAMN010003125">
    <property type="protein sequence ID" value="CAK9003075.1"/>
    <property type="molecule type" value="Genomic_DNA"/>
</dbReference>
<dbReference type="PANTHER" id="PTHR33153:SF3">
    <property type="entry name" value="TRAFFICKING PROTEIN PARTICLE COMPLEX SUBUNIT 11 DOMAIN-CONTAINING PROTEIN"/>
    <property type="match status" value="1"/>
</dbReference>
<comment type="caution">
    <text evidence="2">The sequence shown here is derived from an EMBL/GenBank/DDBJ whole genome shotgun (WGS) entry which is preliminary data.</text>
</comment>
<organism evidence="2 3">
    <name type="scientific">Durusdinium trenchii</name>
    <dbReference type="NCBI Taxonomy" id="1381693"/>
    <lineage>
        <taxon>Eukaryota</taxon>
        <taxon>Sar</taxon>
        <taxon>Alveolata</taxon>
        <taxon>Dinophyceae</taxon>
        <taxon>Suessiales</taxon>
        <taxon>Symbiodiniaceae</taxon>
        <taxon>Durusdinium</taxon>
    </lineage>
</organism>
<keyword evidence="3" id="KW-1185">Reference proteome</keyword>
<protein>
    <recommendedName>
        <fullName evidence="1">DUF7869 domain-containing protein</fullName>
    </recommendedName>
</protein>
<accession>A0ABP0IKF4</accession>
<proteinExistence type="predicted"/>
<dbReference type="InterPro" id="IPR057191">
    <property type="entry name" value="DUF7869"/>
</dbReference>
<sequence>MLSIDAAMQVLAHAFRQRLFLNPRPEKIPTYCLYVTTMLSLVQAFLDTVPIDFPLLQWWVQQAQKTTALAIGRYALKQDPVESTTIVPVPQYTILRYHEFVKQLFEELKNNVPKVAQWAVFQTVDEGLNLDSVLHSIISTCQEFDAAEEVLVVTRAFAVSLTEEIVSLQMKEGTNLTDCKNHNDASLKQRAGGRRFEKLWSSVRDGHHAPPVDLRYLKGPAERVGCTTNAQVRGDIVAFLESLYESVAETLPDFRDELGDASSVQISVTDPYSQELRKQQAEVVDPAVLPGKKPRKSKRQVGINQARTSAEIEERWLPPGTMKEYFDQYVLQSSLEKPGSFPTFWRREQVWLSDFSYLQIRASSQHAQCATCIRHRHMIKSLGHHLAARQDQQHHYWRHLRDQYADRLVYYKNRGLSRLKNGRYVLMIQDGMDQGKVALPRSPWMKSKEYATFQRPKLHLSLTLCHGYLMLWSISNPDCKKDSNASIETIAYTLHLLATQEGVCLPECHIGIQADNTPRELKNNPSFRFMAAQVSASNLRACTITFLRCGHSHEDVDQCFGRLARHYAKIQCAQTPQDFVASTVEFSRNMKRPHETKSHVIKMNDTRDWSQGFA</sequence>